<evidence type="ECO:0000256" key="4">
    <source>
        <dbReference type="SAM" id="MobiDB-lite"/>
    </source>
</evidence>
<feature type="compositionally biased region" description="Pro residues" evidence="4">
    <location>
        <begin position="98"/>
        <end position="111"/>
    </location>
</feature>
<evidence type="ECO:0000313" key="7">
    <source>
        <dbReference type="Proteomes" id="UP000298017"/>
    </source>
</evidence>
<dbReference type="EMBL" id="SPNK01000014">
    <property type="protein sequence ID" value="TFH99516.1"/>
    <property type="molecule type" value="Genomic_DNA"/>
</dbReference>
<dbReference type="Proteomes" id="UP000298017">
    <property type="component" value="Unassembled WGS sequence"/>
</dbReference>
<gene>
    <name evidence="6" type="ORF">E4P33_10610</name>
</gene>
<evidence type="ECO:0000313" key="6">
    <source>
        <dbReference type="EMBL" id="TFH99516.1"/>
    </source>
</evidence>
<evidence type="ECO:0000256" key="1">
    <source>
        <dbReference type="ARBA" id="ARBA00023015"/>
    </source>
</evidence>
<dbReference type="CDD" id="cd00090">
    <property type="entry name" value="HTH_ARSR"/>
    <property type="match status" value="1"/>
</dbReference>
<dbReference type="InterPro" id="IPR036388">
    <property type="entry name" value="WH-like_DNA-bd_sf"/>
</dbReference>
<accession>A0AAX2SBV9</accession>
<keyword evidence="7" id="KW-1185">Reference proteome</keyword>
<keyword evidence="3" id="KW-0804">Transcription</keyword>
<dbReference type="PRINTS" id="PR00778">
    <property type="entry name" value="HTHARSR"/>
</dbReference>
<dbReference type="AlphaFoldDB" id="A0AAX2SBV9"/>
<feature type="region of interest" description="Disordered" evidence="4">
    <location>
        <begin position="90"/>
        <end position="370"/>
    </location>
</feature>
<evidence type="ECO:0000259" key="5">
    <source>
        <dbReference type="SMART" id="SM00418"/>
    </source>
</evidence>
<feature type="domain" description="HTH arsR-type" evidence="5">
    <location>
        <begin position="4"/>
        <end position="82"/>
    </location>
</feature>
<dbReference type="NCBIfam" id="NF033788">
    <property type="entry name" value="HTH_metalloreg"/>
    <property type="match status" value="1"/>
</dbReference>
<dbReference type="GeneID" id="93232625"/>
<proteinExistence type="predicted"/>
<dbReference type="Pfam" id="PF01022">
    <property type="entry name" value="HTH_5"/>
    <property type="match status" value="1"/>
</dbReference>
<reference evidence="6 7" key="1">
    <citation type="submission" date="2019-03" db="EMBL/GenBank/DDBJ databases">
        <title>Genome Sequencing and Assembly of Various Microbes Isolated from Alder Root Nodule.</title>
        <authorList>
            <person name="Swanson E."/>
            <person name="Sevigny J.L."/>
            <person name="Pesce C."/>
            <person name="Davis I."/>
            <person name="Kleiner V."/>
            <person name="Tisa L."/>
        </authorList>
    </citation>
    <scope>NUCLEOTIDE SEQUENCE [LARGE SCALE GENOMIC DNA]</scope>
    <source>
        <strain evidence="6 7">4R-31</strain>
    </source>
</reference>
<organism evidence="6 7">
    <name type="scientific">Kocuria rhizophila</name>
    <dbReference type="NCBI Taxonomy" id="72000"/>
    <lineage>
        <taxon>Bacteria</taxon>
        <taxon>Bacillati</taxon>
        <taxon>Actinomycetota</taxon>
        <taxon>Actinomycetes</taxon>
        <taxon>Micrococcales</taxon>
        <taxon>Micrococcaceae</taxon>
        <taxon>Kocuria</taxon>
    </lineage>
</organism>
<name>A0AAX2SBV9_KOCRH</name>
<keyword evidence="1" id="KW-0805">Transcription regulation</keyword>
<dbReference type="InterPro" id="IPR036390">
    <property type="entry name" value="WH_DNA-bd_sf"/>
</dbReference>
<dbReference type="InterPro" id="IPR051081">
    <property type="entry name" value="HTH_MetalResp_TranReg"/>
</dbReference>
<sequence length="370" mass="38278">MSHDAYSALSDPTRRRILAALQDGARPVGELVTELEVSQPTVSKHLKVLRDARMVSTRAQGQKRFYSIAPEPLEEVVAWLGELVAAAGAADPAEGTTPPAPAPAPVPPVPPVSSDDAAAQDGHPAEPEDAAAVDAAHSEGPTAAEAAEPGEAVEETAAADIDAAIELPDPDGSAPELAPVVQESVPSSEEDRSPAAESAPERSVPWFTAEVTEVTEEEEAGTGVVPASVEDAPGAGMAGHEPGMAERESGTPALPDAEDEAAEHRTGFAETDPAADRESEDLETTAEHSAEPLPDAETPVTPASVEHDVPADARAQSDAARETGPRDPAGSDPSESAELLRPRGGAHRRQSGLLSTLTGFRRRGRGTRRD</sequence>
<dbReference type="SMART" id="SM00418">
    <property type="entry name" value="HTH_ARSR"/>
    <property type="match status" value="1"/>
</dbReference>
<evidence type="ECO:0000256" key="3">
    <source>
        <dbReference type="ARBA" id="ARBA00023163"/>
    </source>
</evidence>
<dbReference type="SUPFAM" id="SSF46785">
    <property type="entry name" value="Winged helix' DNA-binding domain"/>
    <property type="match status" value="1"/>
</dbReference>
<dbReference type="GO" id="GO:0003677">
    <property type="term" value="F:DNA binding"/>
    <property type="evidence" value="ECO:0007669"/>
    <property type="project" value="UniProtKB-KW"/>
</dbReference>
<protein>
    <submittedName>
        <fullName evidence="6">Metalloregulator ArsR/SmtB family transcription factor</fullName>
    </submittedName>
</protein>
<feature type="compositionally biased region" description="Low complexity" evidence="4">
    <location>
        <begin position="130"/>
        <end position="171"/>
    </location>
</feature>
<dbReference type="Gene3D" id="1.10.10.10">
    <property type="entry name" value="Winged helix-like DNA-binding domain superfamily/Winged helix DNA-binding domain"/>
    <property type="match status" value="1"/>
</dbReference>
<dbReference type="RefSeq" id="WP_052239179.1">
    <property type="nucleotide sequence ID" value="NZ_CAJFZU010000006.1"/>
</dbReference>
<comment type="caution">
    <text evidence="6">The sequence shown here is derived from an EMBL/GenBank/DDBJ whole genome shotgun (WGS) entry which is preliminary data.</text>
</comment>
<dbReference type="InterPro" id="IPR001845">
    <property type="entry name" value="HTH_ArsR_DNA-bd_dom"/>
</dbReference>
<keyword evidence="2" id="KW-0238">DNA-binding</keyword>
<dbReference type="InterPro" id="IPR011991">
    <property type="entry name" value="ArsR-like_HTH"/>
</dbReference>
<evidence type="ECO:0000256" key="2">
    <source>
        <dbReference type="ARBA" id="ARBA00023125"/>
    </source>
</evidence>
<dbReference type="PANTHER" id="PTHR33154">
    <property type="entry name" value="TRANSCRIPTIONAL REGULATOR, ARSR FAMILY"/>
    <property type="match status" value="1"/>
</dbReference>
<dbReference type="GO" id="GO:0003700">
    <property type="term" value="F:DNA-binding transcription factor activity"/>
    <property type="evidence" value="ECO:0007669"/>
    <property type="project" value="InterPro"/>
</dbReference>
<feature type="compositionally biased region" description="Basic residues" evidence="4">
    <location>
        <begin position="360"/>
        <end position="370"/>
    </location>
</feature>
<dbReference type="PANTHER" id="PTHR33154:SF33">
    <property type="entry name" value="TRANSCRIPTIONAL REPRESSOR SDPR"/>
    <property type="match status" value="1"/>
</dbReference>